<dbReference type="Proteomes" id="UP000327085">
    <property type="component" value="Chromosome 6"/>
</dbReference>
<organism evidence="1 2">
    <name type="scientific">Prunus dulcis</name>
    <name type="common">Almond</name>
    <name type="synonym">Amygdalus dulcis</name>
    <dbReference type="NCBI Taxonomy" id="3755"/>
    <lineage>
        <taxon>Eukaryota</taxon>
        <taxon>Viridiplantae</taxon>
        <taxon>Streptophyta</taxon>
        <taxon>Embryophyta</taxon>
        <taxon>Tracheophyta</taxon>
        <taxon>Spermatophyta</taxon>
        <taxon>Magnoliopsida</taxon>
        <taxon>eudicotyledons</taxon>
        <taxon>Gunneridae</taxon>
        <taxon>Pentapetalae</taxon>
        <taxon>rosids</taxon>
        <taxon>fabids</taxon>
        <taxon>Rosales</taxon>
        <taxon>Rosaceae</taxon>
        <taxon>Amygdaloideae</taxon>
        <taxon>Amygdaleae</taxon>
        <taxon>Prunus</taxon>
    </lineage>
</organism>
<protein>
    <submittedName>
        <fullName evidence="1">Uncharacterized protein</fullName>
    </submittedName>
</protein>
<dbReference type="EMBL" id="CABIKO010000032">
    <property type="protein sequence ID" value="VVA18800.1"/>
    <property type="molecule type" value="Genomic_DNA"/>
</dbReference>
<gene>
    <name evidence="1" type="ORF">ALMOND_2B026654</name>
</gene>
<sequence length="111" mass="12662">MENRDKKWGCFRSKGSILSKKIQHLSVSLLHLFVSLQFQSPVISHYLCPRADGREPSIYKHEMMISRALLKMDTGPRQYDHKEASSGCSSGCVEGFLTSSLKMLMSRCDYE</sequence>
<dbReference type="AlphaFoldDB" id="A0A5E4EUI2"/>
<dbReference type="Gramene" id="VVA18800">
    <property type="protein sequence ID" value="VVA18800"/>
    <property type="gene ID" value="Prudul26B026654"/>
</dbReference>
<proteinExistence type="predicted"/>
<evidence type="ECO:0000313" key="1">
    <source>
        <dbReference type="EMBL" id="VVA18800.1"/>
    </source>
</evidence>
<evidence type="ECO:0000313" key="2">
    <source>
        <dbReference type="Proteomes" id="UP000327085"/>
    </source>
</evidence>
<accession>A0A5E4EUI2</accession>
<dbReference type="InParanoid" id="A0A5E4EUI2"/>
<name>A0A5E4EUI2_PRUDU</name>
<reference evidence="2" key="1">
    <citation type="journal article" date="2020" name="Plant J.">
        <title>Transposons played a major role in the diversification between the closely related almond and peach genomes: results from the almond genome sequence.</title>
        <authorList>
            <person name="Alioto T."/>
            <person name="Alexiou K.G."/>
            <person name="Bardil A."/>
            <person name="Barteri F."/>
            <person name="Castanera R."/>
            <person name="Cruz F."/>
            <person name="Dhingra A."/>
            <person name="Duval H."/>
            <person name="Fernandez I Marti A."/>
            <person name="Frias L."/>
            <person name="Galan B."/>
            <person name="Garcia J.L."/>
            <person name="Howad W."/>
            <person name="Gomez-Garrido J."/>
            <person name="Gut M."/>
            <person name="Julca I."/>
            <person name="Morata J."/>
            <person name="Puigdomenech P."/>
            <person name="Ribeca P."/>
            <person name="Rubio Cabetas M.J."/>
            <person name="Vlasova A."/>
            <person name="Wirthensohn M."/>
            <person name="Garcia-Mas J."/>
            <person name="Gabaldon T."/>
            <person name="Casacuberta J.M."/>
            <person name="Arus P."/>
        </authorList>
    </citation>
    <scope>NUCLEOTIDE SEQUENCE [LARGE SCALE GENOMIC DNA]</scope>
    <source>
        <strain evidence="2">cv. Texas</strain>
    </source>
</reference>